<evidence type="ECO:0000256" key="1">
    <source>
        <dbReference type="SAM" id="SignalP"/>
    </source>
</evidence>
<sequence>MRTFLFVILGTALLPSAFARFCDEAGYLYSKPDGGGYRQEVQLDGNCWRLKTPL</sequence>
<proteinExistence type="predicted"/>
<name>A0A4S3J163_9EURO</name>
<dbReference type="VEuPathDB" id="FungiDB:EYZ11_012905"/>
<keyword evidence="3" id="KW-1185">Reference proteome</keyword>
<protein>
    <submittedName>
        <fullName evidence="2">Uncharacterized protein</fullName>
    </submittedName>
</protein>
<comment type="caution">
    <text evidence="2">The sequence shown here is derived from an EMBL/GenBank/DDBJ whole genome shotgun (WGS) entry which is preliminary data.</text>
</comment>
<accession>A0A4S3J163</accession>
<organism evidence="2 3">
    <name type="scientific">Aspergillus tanneri</name>
    <dbReference type="NCBI Taxonomy" id="1220188"/>
    <lineage>
        <taxon>Eukaryota</taxon>
        <taxon>Fungi</taxon>
        <taxon>Dikarya</taxon>
        <taxon>Ascomycota</taxon>
        <taxon>Pezizomycotina</taxon>
        <taxon>Eurotiomycetes</taxon>
        <taxon>Eurotiomycetidae</taxon>
        <taxon>Eurotiales</taxon>
        <taxon>Aspergillaceae</taxon>
        <taxon>Aspergillus</taxon>
        <taxon>Aspergillus subgen. Circumdati</taxon>
    </lineage>
</organism>
<feature type="chain" id="PRO_5020922676" evidence="1">
    <location>
        <begin position="20"/>
        <end position="54"/>
    </location>
</feature>
<feature type="signal peptide" evidence="1">
    <location>
        <begin position="1"/>
        <end position="19"/>
    </location>
</feature>
<dbReference type="AlphaFoldDB" id="A0A4S3J163"/>
<dbReference type="EMBL" id="SOSA01001098">
    <property type="protein sequence ID" value="THC87648.1"/>
    <property type="molecule type" value="Genomic_DNA"/>
</dbReference>
<keyword evidence="1" id="KW-0732">Signal</keyword>
<dbReference type="Proteomes" id="UP000308092">
    <property type="component" value="Unassembled WGS sequence"/>
</dbReference>
<reference evidence="2 3" key="1">
    <citation type="submission" date="2019-03" db="EMBL/GenBank/DDBJ databases">
        <title>The genome sequence of a newly discovered highly antifungal drug resistant Aspergillus species, Aspergillus tanneri NIH 1004.</title>
        <authorList>
            <person name="Mounaud S."/>
            <person name="Singh I."/>
            <person name="Joardar V."/>
            <person name="Pakala S."/>
            <person name="Pakala S."/>
            <person name="Venepally P."/>
            <person name="Hoover J."/>
            <person name="Nierman W."/>
            <person name="Chung J."/>
            <person name="Losada L."/>
        </authorList>
    </citation>
    <scope>NUCLEOTIDE SEQUENCE [LARGE SCALE GENOMIC DNA]</scope>
    <source>
        <strain evidence="2 3">NIH1004</strain>
    </source>
</reference>
<gene>
    <name evidence="2" type="ORF">EYZ11_012905</name>
</gene>
<evidence type="ECO:0000313" key="2">
    <source>
        <dbReference type="EMBL" id="THC87648.1"/>
    </source>
</evidence>
<evidence type="ECO:0000313" key="3">
    <source>
        <dbReference type="Proteomes" id="UP000308092"/>
    </source>
</evidence>